<comment type="caution">
    <text evidence="5">The sequence shown here is derived from an EMBL/GenBank/DDBJ whole genome shotgun (WGS) entry which is preliminary data.</text>
</comment>
<dbReference type="InterPro" id="IPR050251">
    <property type="entry name" value="HpcH-HpaI_aldolase"/>
</dbReference>
<dbReference type="Proteomes" id="UP000824890">
    <property type="component" value="Unassembled WGS sequence"/>
</dbReference>
<organism evidence="5 6">
    <name type="scientific">Brassica napus</name>
    <name type="common">Rape</name>
    <dbReference type="NCBI Taxonomy" id="3708"/>
    <lineage>
        <taxon>Eukaryota</taxon>
        <taxon>Viridiplantae</taxon>
        <taxon>Streptophyta</taxon>
        <taxon>Embryophyta</taxon>
        <taxon>Tracheophyta</taxon>
        <taxon>Spermatophyta</taxon>
        <taxon>Magnoliopsida</taxon>
        <taxon>eudicotyledons</taxon>
        <taxon>Gunneridae</taxon>
        <taxon>Pentapetalae</taxon>
        <taxon>rosids</taxon>
        <taxon>malvids</taxon>
        <taxon>Brassicales</taxon>
        <taxon>Brassicaceae</taxon>
        <taxon>Brassiceae</taxon>
        <taxon>Brassica</taxon>
    </lineage>
</organism>
<evidence type="ECO:0000259" key="4">
    <source>
        <dbReference type="Pfam" id="PF03328"/>
    </source>
</evidence>
<evidence type="ECO:0000256" key="2">
    <source>
        <dbReference type="ARBA" id="ARBA00023239"/>
    </source>
</evidence>
<keyword evidence="2" id="KW-0456">Lyase</keyword>
<sequence>MPTRGLLNRITLLSVSFISVNAFSSSSLTPISFRTLRSLLSVAMSSATSSIQTKKSLKSRLREGENLYGLFLLSLSPEIAEIAAFSGYDFIIIDLEHGAGDIREAINCIRAIEAAGCSAVVRVPDITQAWAKKALDLGTAGIMFPMVENGRSASDAVSFCRYRPDGVRGCAYTVVRDSKFGFDEAYLANYIDNLLVMCQIESEEGVKNVNEIVAVDGMDCVMMGPRDLSASLGLLHDPGNPKVKSTMWTAETAVLASDPVKGGAYLAGMATAQDTAADLWSRGYHIVLGSADVSLFKKAAVDDVKANKKSVVDVKGV</sequence>
<protein>
    <recommendedName>
        <fullName evidence="4">HpcH/HpaI aldolase/citrate lyase domain-containing protein</fullName>
    </recommendedName>
</protein>
<proteinExistence type="predicted"/>
<keyword evidence="1" id="KW-0479">Metal-binding</keyword>
<feature type="domain" description="HpcH/HpaI aldolase/citrate lyase" evidence="4">
    <location>
        <begin position="68"/>
        <end position="297"/>
    </location>
</feature>
<name>A0ABQ8BCL5_BRANA</name>
<dbReference type="InterPro" id="IPR015813">
    <property type="entry name" value="Pyrv/PenolPyrv_kinase-like_dom"/>
</dbReference>
<dbReference type="SUPFAM" id="SSF51621">
    <property type="entry name" value="Phosphoenolpyruvate/pyruvate domain"/>
    <property type="match status" value="1"/>
</dbReference>
<dbReference type="PANTHER" id="PTHR30502">
    <property type="entry name" value="2-KETO-3-DEOXY-L-RHAMNONATE ALDOLASE"/>
    <property type="match status" value="1"/>
</dbReference>
<evidence type="ECO:0000313" key="6">
    <source>
        <dbReference type="Proteomes" id="UP000824890"/>
    </source>
</evidence>
<gene>
    <name evidence="5" type="ORF">HID58_041626</name>
</gene>
<dbReference type="InterPro" id="IPR040442">
    <property type="entry name" value="Pyrv_kinase-like_dom_sf"/>
</dbReference>
<dbReference type="InterPro" id="IPR005000">
    <property type="entry name" value="Aldolase/citrate-lyase_domain"/>
</dbReference>
<feature type="signal peptide" evidence="3">
    <location>
        <begin position="1"/>
        <end position="22"/>
    </location>
</feature>
<evidence type="ECO:0000313" key="5">
    <source>
        <dbReference type="EMBL" id="KAH0902123.1"/>
    </source>
</evidence>
<evidence type="ECO:0000256" key="3">
    <source>
        <dbReference type="SAM" id="SignalP"/>
    </source>
</evidence>
<dbReference type="PANTHER" id="PTHR30502:SF7">
    <property type="entry name" value="ALDOLASE LIKE"/>
    <property type="match status" value="1"/>
</dbReference>
<dbReference type="EMBL" id="JAGKQM010000011">
    <property type="protein sequence ID" value="KAH0902123.1"/>
    <property type="molecule type" value="Genomic_DNA"/>
</dbReference>
<reference evidence="5 6" key="1">
    <citation type="submission" date="2021-05" db="EMBL/GenBank/DDBJ databases">
        <title>Genome Assembly of Synthetic Allotetraploid Brassica napus Reveals Homoeologous Exchanges between Subgenomes.</title>
        <authorList>
            <person name="Davis J.T."/>
        </authorList>
    </citation>
    <scope>NUCLEOTIDE SEQUENCE [LARGE SCALE GENOMIC DNA]</scope>
    <source>
        <strain evidence="6">cv. Da-Ae</strain>
        <tissue evidence="5">Seedling</tissue>
    </source>
</reference>
<keyword evidence="6" id="KW-1185">Reference proteome</keyword>
<accession>A0ABQ8BCL5</accession>
<feature type="chain" id="PRO_5046580766" description="HpcH/HpaI aldolase/citrate lyase domain-containing protein" evidence="3">
    <location>
        <begin position="23"/>
        <end position="317"/>
    </location>
</feature>
<evidence type="ECO:0000256" key="1">
    <source>
        <dbReference type="ARBA" id="ARBA00022723"/>
    </source>
</evidence>
<keyword evidence="3" id="KW-0732">Signal</keyword>
<dbReference type="Pfam" id="PF03328">
    <property type="entry name" value="HpcH_HpaI"/>
    <property type="match status" value="1"/>
</dbReference>
<dbReference type="Gene3D" id="3.20.20.60">
    <property type="entry name" value="Phosphoenolpyruvate-binding domains"/>
    <property type="match status" value="1"/>
</dbReference>